<reference evidence="2" key="1">
    <citation type="journal article" date="2022" name="Mol. Ecol. Resour.">
        <title>The genomes of chicory, endive, great burdock and yacon provide insights into Asteraceae palaeo-polyploidization history and plant inulin production.</title>
        <authorList>
            <person name="Fan W."/>
            <person name="Wang S."/>
            <person name="Wang H."/>
            <person name="Wang A."/>
            <person name="Jiang F."/>
            <person name="Liu H."/>
            <person name="Zhao H."/>
            <person name="Xu D."/>
            <person name="Zhang Y."/>
        </authorList>
    </citation>
    <scope>NUCLEOTIDE SEQUENCE [LARGE SCALE GENOMIC DNA]</scope>
    <source>
        <strain evidence="2">cv. Niubang</strain>
    </source>
</reference>
<organism evidence="1 2">
    <name type="scientific">Arctium lappa</name>
    <name type="common">Greater burdock</name>
    <name type="synonym">Lappa major</name>
    <dbReference type="NCBI Taxonomy" id="4217"/>
    <lineage>
        <taxon>Eukaryota</taxon>
        <taxon>Viridiplantae</taxon>
        <taxon>Streptophyta</taxon>
        <taxon>Embryophyta</taxon>
        <taxon>Tracheophyta</taxon>
        <taxon>Spermatophyta</taxon>
        <taxon>Magnoliopsida</taxon>
        <taxon>eudicotyledons</taxon>
        <taxon>Gunneridae</taxon>
        <taxon>Pentapetalae</taxon>
        <taxon>asterids</taxon>
        <taxon>campanulids</taxon>
        <taxon>Asterales</taxon>
        <taxon>Asteraceae</taxon>
        <taxon>Carduoideae</taxon>
        <taxon>Cardueae</taxon>
        <taxon>Arctiinae</taxon>
        <taxon>Arctium</taxon>
    </lineage>
</organism>
<name>A0ACB9B6E8_ARCLA</name>
<reference evidence="1 2" key="2">
    <citation type="journal article" date="2022" name="Mol. Ecol. Resour.">
        <title>The genomes of chicory, endive, great burdock and yacon provide insights into Asteraceae paleo-polyploidization history and plant inulin production.</title>
        <authorList>
            <person name="Fan W."/>
            <person name="Wang S."/>
            <person name="Wang H."/>
            <person name="Wang A."/>
            <person name="Jiang F."/>
            <person name="Liu H."/>
            <person name="Zhao H."/>
            <person name="Xu D."/>
            <person name="Zhang Y."/>
        </authorList>
    </citation>
    <scope>NUCLEOTIDE SEQUENCE [LARGE SCALE GENOMIC DNA]</scope>
    <source>
        <strain evidence="2">cv. Niubang</strain>
    </source>
</reference>
<evidence type="ECO:0000313" key="1">
    <source>
        <dbReference type="EMBL" id="KAI3718057.1"/>
    </source>
</evidence>
<protein>
    <submittedName>
        <fullName evidence="1">Uncharacterized protein</fullName>
    </submittedName>
</protein>
<dbReference type="Proteomes" id="UP001055879">
    <property type="component" value="Linkage Group LG06"/>
</dbReference>
<proteinExistence type="predicted"/>
<sequence length="183" mass="21168">MVDDDLENLIIPSSSADENPSFTTPFTKSRSAHLMKKVHIPTPPSKKQRVELPKKRKLKGVPNNYVVVKTSLEKGIPEEEEEEEEEAVGGPHMTKQEYEARFPHVNLGIKLMYPYSETTADVKDMIRDCMVFISPDELNEIEDEWRDYHRQDAEHTIKENILLNKQSELIEKATRAYNDSLKQ</sequence>
<accession>A0ACB9B6E8</accession>
<comment type="caution">
    <text evidence="1">The sequence shown here is derived from an EMBL/GenBank/DDBJ whole genome shotgun (WGS) entry which is preliminary data.</text>
</comment>
<dbReference type="EMBL" id="CM042052">
    <property type="protein sequence ID" value="KAI3718057.1"/>
    <property type="molecule type" value="Genomic_DNA"/>
</dbReference>
<evidence type="ECO:0000313" key="2">
    <source>
        <dbReference type="Proteomes" id="UP001055879"/>
    </source>
</evidence>
<gene>
    <name evidence="1" type="ORF">L6452_18903</name>
</gene>
<keyword evidence="2" id="KW-1185">Reference proteome</keyword>